<evidence type="ECO:0000256" key="2">
    <source>
        <dbReference type="ARBA" id="ARBA00009295"/>
    </source>
</evidence>
<evidence type="ECO:0000259" key="9">
    <source>
        <dbReference type="PROSITE" id="PS50255"/>
    </source>
</evidence>
<gene>
    <name evidence="10" type="ORF">BaRGS_00002551</name>
</gene>
<dbReference type="PIRSF" id="PIRSF015921">
    <property type="entry name" value="FA_sphinglp_des"/>
    <property type="match status" value="1"/>
</dbReference>
<accession>A0ABD0M4Z1</accession>
<keyword evidence="7 8" id="KW-0472">Membrane</keyword>
<keyword evidence="5" id="KW-0560">Oxidoreductase</keyword>
<evidence type="ECO:0000256" key="5">
    <source>
        <dbReference type="ARBA" id="ARBA00023002"/>
    </source>
</evidence>
<dbReference type="InterPro" id="IPR012171">
    <property type="entry name" value="Fatty_acid_desaturase"/>
</dbReference>
<comment type="subcellular location">
    <subcellularLocation>
        <location evidence="1">Membrane</location>
        <topology evidence="1">Multi-pass membrane protein</topology>
    </subcellularLocation>
</comment>
<dbReference type="InterPro" id="IPR001199">
    <property type="entry name" value="Cyt_B5-like_heme/steroid-bd"/>
</dbReference>
<dbReference type="EMBL" id="JACVVK020000007">
    <property type="protein sequence ID" value="KAK7506439.1"/>
    <property type="molecule type" value="Genomic_DNA"/>
</dbReference>
<dbReference type="SUPFAM" id="SSF55856">
    <property type="entry name" value="Cytochrome b5-like heme/steroid binding domain"/>
    <property type="match status" value="1"/>
</dbReference>
<feature type="transmembrane region" description="Helical" evidence="8">
    <location>
        <begin position="262"/>
        <end position="285"/>
    </location>
</feature>
<dbReference type="PANTHER" id="PTHR19353:SF88">
    <property type="entry name" value="DELTA(5) FATTY ACID DESATURASE FAT-4"/>
    <property type="match status" value="1"/>
</dbReference>
<sequence>MCKDEKDVSKLPTYGWEEIERHTSKTDRWLVLDGRVYDVTRWAKKHPGGERLIAHHAGQDATSELIKDFRELRRKAEDMGWFHASPVFFTLILLHIIALEVGAWLLLYYFGTGWLTLLAASVLLVTAQAQAGWAQHDFGHLSVFNSSRLNHITHIFIINFLKGASSAWWNYRHYQHHAKPNRISMDPDIRMDKVLVLGKVQPVEWGQKKKTGFFGAHFNYQHEYFFFVMPPLLLPLYFNYEIPYFLITRKMWNELFWMGTFFLRYCLMFYTFFGVWGAVTFYLWIRFLESHWFVWTTQMNHIPMDVSRDQNEDWVTMQLKATCNVDQSYFNDWFSGHLNFQIEHHLFPTMPRHNLHKVAPLVRSLCKKHGIHYQSKPLFTAFRDIVGSLKDSGELWYEAYSM</sequence>
<evidence type="ECO:0000256" key="7">
    <source>
        <dbReference type="ARBA" id="ARBA00023136"/>
    </source>
</evidence>
<proteinExistence type="inferred from homology"/>
<comment type="caution">
    <text evidence="10">The sequence shown here is derived from an EMBL/GenBank/DDBJ whole genome shotgun (WGS) entry which is preliminary data.</text>
</comment>
<evidence type="ECO:0000256" key="6">
    <source>
        <dbReference type="ARBA" id="ARBA00023098"/>
    </source>
</evidence>
<dbReference type="InterPro" id="IPR005804">
    <property type="entry name" value="FA_desaturase_dom"/>
</dbReference>
<keyword evidence="11" id="KW-1185">Reference proteome</keyword>
<dbReference type="PROSITE" id="PS50255">
    <property type="entry name" value="CYTOCHROME_B5_2"/>
    <property type="match status" value="1"/>
</dbReference>
<comment type="similarity">
    <text evidence="2">Belongs to the fatty acid desaturase type 1 family.</text>
</comment>
<dbReference type="InterPro" id="IPR036400">
    <property type="entry name" value="Cyt_B5-like_heme/steroid_sf"/>
</dbReference>
<evidence type="ECO:0000256" key="3">
    <source>
        <dbReference type="ARBA" id="ARBA00022692"/>
    </source>
</evidence>
<dbReference type="PANTHER" id="PTHR19353">
    <property type="entry name" value="FATTY ACID DESATURASE 2"/>
    <property type="match status" value="1"/>
</dbReference>
<protein>
    <recommendedName>
        <fullName evidence="9">Cytochrome b5 heme-binding domain-containing protein</fullName>
    </recommendedName>
</protein>
<evidence type="ECO:0000256" key="1">
    <source>
        <dbReference type="ARBA" id="ARBA00004141"/>
    </source>
</evidence>
<dbReference type="SMART" id="SM01117">
    <property type="entry name" value="Cyt-b5"/>
    <property type="match status" value="1"/>
</dbReference>
<feature type="domain" description="Cytochrome b5 heme-binding" evidence="9">
    <location>
        <begin position="11"/>
        <end position="100"/>
    </location>
</feature>
<evidence type="ECO:0000313" key="11">
    <source>
        <dbReference type="Proteomes" id="UP001519460"/>
    </source>
</evidence>
<organism evidence="10 11">
    <name type="scientific">Batillaria attramentaria</name>
    <dbReference type="NCBI Taxonomy" id="370345"/>
    <lineage>
        <taxon>Eukaryota</taxon>
        <taxon>Metazoa</taxon>
        <taxon>Spiralia</taxon>
        <taxon>Lophotrochozoa</taxon>
        <taxon>Mollusca</taxon>
        <taxon>Gastropoda</taxon>
        <taxon>Caenogastropoda</taxon>
        <taxon>Sorbeoconcha</taxon>
        <taxon>Cerithioidea</taxon>
        <taxon>Batillariidae</taxon>
        <taxon>Batillaria</taxon>
    </lineage>
</organism>
<dbReference type="Gene3D" id="3.10.120.10">
    <property type="entry name" value="Cytochrome b5-like heme/steroid binding domain"/>
    <property type="match status" value="1"/>
</dbReference>
<dbReference type="GO" id="GO:0016491">
    <property type="term" value="F:oxidoreductase activity"/>
    <property type="evidence" value="ECO:0007669"/>
    <property type="project" value="UniProtKB-KW"/>
</dbReference>
<dbReference type="Pfam" id="PF00173">
    <property type="entry name" value="Cyt-b5"/>
    <property type="match status" value="1"/>
</dbReference>
<keyword evidence="6" id="KW-0443">Lipid metabolism</keyword>
<dbReference type="AlphaFoldDB" id="A0ABD0M4Z1"/>
<dbReference type="GO" id="GO:0016020">
    <property type="term" value="C:membrane"/>
    <property type="evidence" value="ECO:0007669"/>
    <property type="project" value="UniProtKB-SubCell"/>
</dbReference>
<reference evidence="10 11" key="1">
    <citation type="journal article" date="2023" name="Sci. Data">
        <title>Genome assembly of the Korean intertidal mud-creeper Batillaria attramentaria.</title>
        <authorList>
            <person name="Patra A.K."/>
            <person name="Ho P.T."/>
            <person name="Jun S."/>
            <person name="Lee S.J."/>
            <person name="Kim Y."/>
            <person name="Won Y.J."/>
        </authorList>
    </citation>
    <scope>NUCLEOTIDE SEQUENCE [LARGE SCALE GENOMIC DNA]</scope>
    <source>
        <strain evidence="10">Wonlab-2016</strain>
    </source>
</reference>
<keyword evidence="3 8" id="KW-0812">Transmembrane</keyword>
<evidence type="ECO:0000256" key="4">
    <source>
        <dbReference type="ARBA" id="ARBA00022989"/>
    </source>
</evidence>
<feature type="transmembrane region" description="Helical" evidence="8">
    <location>
        <begin position="224"/>
        <end position="242"/>
    </location>
</feature>
<dbReference type="Proteomes" id="UP001519460">
    <property type="component" value="Unassembled WGS sequence"/>
</dbReference>
<name>A0ABD0M4Z1_9CAEN</name>
<feature type="transmembrane region" description="Helical" evidence="8">
    <location>
        <begin position="105"/>
        <end position="125"/>
    </location>
</feature>
<feature type="transmembrane region" description="Helical" evidence="8">
    <location>
        <begin position="80"/>
        <end position="99"/>
    </location>
</feature>
<keyword evidence="4 8" id="KW-1133">Transmembrane helix</keyword>
<evidence type="ECO:0000256" key="8">
    <source>
        <dbReference type="SAM" id="Phobius"/>
    </source>
</evidence>
<evidence type="ECO:0000313" key="10">
    <source>
        <dbReference type="EMBL" id="KAK7506439.1"/>
    </source>
</evidence>
<dbReference type="Pfam" id="PF00487">
    <property type="entry name" value="FA_desaturase"/>
    <property type="match status" value="1"/>
</dbReference>
<dbReference type="CDD" id="cd03506">
    <property type="entry name" value="Delta6-FADS-like"/>
    <property type="match status" value="1"/>
</dbReference>